<feature type="signal peptide" evidence="9">
    <location>
        <begin position="1"/>
        <end position="19"/>
    </location>
</feature>
<evidence type="ECO:0000256" key="3">
    <source>
        <dbReference type="ARBA" id="ARBA00022448"/>
    </source>
</evidence>
<organism evidence="10 11">
    <name type="scientific">Dacryopinax primogenitus (strain DJM 731)</name>
    <name type="common">Brown rot fungus</name>
    <dbReference type="NCBI Taxonomy" id="1858805"/>
    <lineage>
        <taxon>Eukaryota</taxon>
        <taxon>Fungi</taxon>
        <taxon>Dikarya</taxon>
        <taxon>Basidiomycota</taxon>
        <taxon>Agaricomycotina</taxon>
        <taxon>Dacrymycetes</taxon>
        <taxon>Dacrymycetales</taxon>
        <taxon>Dacrymycetaceae</taxon>
        <taxon>Dacryopinax</taxon>
    </lineage>
</organism>
<feature type="chain" id="PRO_5004067464" evidence="9">
    <location>
        <begin position="20"/>
        <end position="212"/>
    </location>
</feature>
<evidence type="ECO:0000256" key="5">
    <source>
        <dbReference type="ARBA" id="ARBA00022824"/>
    </source>
</evidence>
<dbReference type="AlphaFoldDB" id="M5FZN0"/>
<evidence type="ECO:0000256" key="6">
    <source>
        <dbReference type="ARBA" id="ARBA00022989"/>
    </source>
</evidence>
<dbReference type="HOGENOM" id="CLU_089418_1_0_1"/>
<proteinExistence type="inferred from homology"/>
<evidence type="ECO:0000313" key="10">
    <source>
        <dbReference type="EMBL" id="EJT99021.1"/>
    </source>
</evidence>
<dbReference type="GO" id="GO:0043495">
    <property type="term" value="F:protein-membrane adaptor activity"/>
    <property type="evidence" value="ECO:0007669"/>
    <property type="project" value="TreeGrafter"/>
</dbReference>
<dbReference type="STRING" id="1858805.M5FZN0"/>
<comment type="similarity">
    <text evidence="2 8">Belongs to the WRB/GET1 family.</text>
</comment>
<keyword evidence="4 8" id="KW-0812">Transmembrane</keyword>
<keyword evidence="7 8" id="KW-0472">Membrane</keyword>
<keyword evidence="6 8" id="KW-1133">Transmembrane helix</keyword>
<comment type="caution">
    <text evidence="8">Lacks conserved residue(s) required for the propagation of feature annotation.</text>
</comment>
<dbReference type="PANTHER" id="PTHR42650">
    <property type="entry name" value="TAIL-ANCHORED PROTEIN INSERTION RECEPTOR WRB"/>
    <property type="match status" value="1"/>
</dbReference>
<protein>
    <submittedName>
        <fullName evidence="10">Uncharacterized protein</fullName>
    </submittedName>
</protein>
<feature type="topological domain" description="Cytoplasmic" evidence="8">
    <location>
        <begin position="170"/>
        <end position="212"/>
    </location>
</feature>
<dbReference type="Pfam" id="PF04420">
    <property type="entry name" value="CHD5"/>
    <property type="match status" value="1"/>
</dbReference>
<dbReference type="EMBL" id="JH795871">
    <property type="protein sequence ID" value="EJT99021.1"/>
    <property type="molecule type" value="Genomic_DNA"/>
</dbReference>
<gene>
    <name evidence="8" type="primary">GET1</name>
    <name evidence="10" type="ORF">DACRYDRAFT_82924</name>
</gene>
<keyword evidence="9" id="KW-0732">Signal</keyword>
<dbReference type="HAMAP" id="MF_03113">
    <property type="entry name" value="Get1"/>
    <property type="match status" value="1"/>
</dbReference>
<keyword evidence="3 8" id="KW-0813">Transport</keyword>
<evidence type="ECO:0000256" key="4">
    <source>
        <dbReference type="ARBA" id="ARBA00022692"/>
    </source>
</evidence>
<keyword evidence="5 8" id="KW-0256">Endoplasmic reticulum</keyword>
<evidence type="ECO:0000313" key="11">
    <source>
        <dbReference type="Proteomes" id="UP000030653"/>
    </source>
</evidence>
<reference evidence="10 11" key="1">
    <citation type="journal article" date="2012" name="Science">
        <title>The Paleozoic origin of enzymatic lignin decomposition reconstructed from 31 fungal genomes.</title>
        <authorList>
            <person name="Floudas D."/>
            <person name="Binder M."/>
            <person name="Riley R."/>
            <person name="Barry K."/>
            <person name="Blanchette R.A."/>
            <person name="Henrissat B."/>
            <person name="Martinez A.T."/>
            <person name="Otillar R."/>
            <person name="Spatafora J.W."/>
            <person name="Yadav J.S."/>
            <person name="Aerts A."/>
            <person name="Benoit I."/>
            <person name="Boyd A."/>
            <person name="Carlson A."/>
            <person name="Copeland A."/>
            <person name="Coutinho P.M."/>
            <person name="de Vries R.P."/>
            <person name="Ferreira P."/>
            <person name="Findley K."/>
            <person name="Foster B."/>
            <person name="Gaskell J."/>
            <person name="Glotzer D."/>
            <person name="Gorecki P."/>
            <person name="Heitman J."/>
            <person name="Hesse C."/>
            <person name="Hori C."/>
            <person name="Igarashi K."/>
            <person name="Jurgens J.A."/>
            <person name="Kallen N."/>
            <person name="Kersten P."/>
            <person name="Kohler A."/>
            <person name="Kuees U."/>
            <person name="Kumar T.K.A."/>
            <person name="Kuo A."/>
            <person name="LaButti K."/>
            <person name="Larrondo L.F."/>
            <person name="Lindquist E."/>
            <person name="Ling A."/>
            <person name="Lombard V."/>
            <person name="Lucas S."/>
            <person name="Lundell T."/>
            <person name="Martin R."/>
            <person name="McLaughlin D.J."/>
            <person name="Morgenstern I."/>
            <person name="Morin E."/>
            <person name="Murat C."/>
            <person name="Nagy L.G."/>
            <person name="Nolan M."/>
            <person name="Ohm R.A."/>
            <person name="Patyshakuliyeva A."/>
            <person name="Rokas A."/>
            <person name="Ruiz-Duenas F.J."/>
            <person name="Sabat G."/>
            <person name="Salamov A."/>
            <person name="Samejima M."/>
            <person name="Schmutz J."/>
            <person name="Slot J.C."/>
            <person name="St John F."/>
            <person name="Stenlid J."/>
            <person name="Sun H."/>
            <person name="Sun S."/>
            <person name="Syed K."/>
            <person name="Tsang A."/>
            <person name="Wiebenga A."/>
            <person name="Young D."/>
            <person name="Pisabarro A."/>
            <person name="Eastwood D.C."/>
            <person name="Martin F."/>
            <person name="Cullen D."/>
            <person name="Grigoriev I.V."/>
            <person name="Hibbett D.S."/>
        </authorList>
    </citation>
    <scope>NUCLEOTIDE SEQUENCE [LARGE SCALE GENOMIC DNA]</scope>
    <source>
        <strain evidence="10 11">DJM-731 SS1</strain>
    </source>
</reference>
<evidence type="ECO:0000256" key="8">
    <source>
        <dbReference type="HAMAP-Rule" id="MF_03113"/>
    </source>
</evidence>
<dbReference type="Gene3D" id="1.10.287.660">
    <property type="entry name" value="Helix hairpin bin"/>
    <property type="match status" value="1"/>
</dbReference>
<dbReference type="InterPro" id="IPR028945">
    <property type="entry name" value="Get1"/>
</dbReference>
<evidence type="ECO:0000256" key="7">
    <source>
        <dbReference type="ARBA" id="ARBA00023136"/>
    </source>
</evidence>
<dbReference type="PANTHER" id="PTHR42650:SF1">
    <property type="entry name" value="GUIDED ENTRY OF TAIL-ANCHORED PROTEINS FACTOR 1"/>
    <property type="match status" value="1"/>
</dbReference>
<evidence type="ECO:0000256" key="1">
    <source>
        <dbReference type="ARBA" id="ARBA00004477"/>
    </source>
</evidence>
<name>M5FZN0_DACPD</name>
<dbReference type="Proteomes" id="UP000030653">
    <property type="component" value="Unassembled WGS sequence"/>
</dbReference>
<sequence length="212" mass="23743">MPSLALTIFLLVLFTQIISWVGQSVLEDCVFALYIRLISPEPSKRQAQLRKEVFADKQDLLRTSAQDEFAKWAKLRRKVDKGLSELEKLNAAISSQKSAFSLRFKVILWLLTSAAPYILTFYYRREAVFYLPPGLLGPLEWWMSFPWAPKGSVSCAMWQFACRRAVKTAAGLGRELFVVVTQRTAGMAMPGSGKIPVPAAAGPKPEGKEKTQ</sequence>
<dbReference type="GO" id="GO:0071816">
    <property type="term" value="P:tail-anchored membrane protein insertion into ER membrane"/>
    <property type="evidence" value="ECO:0007669"/>
    <property type="project" value="InterPro"/>
</dbReference>
<dbReference type="OMA" id="AEWIISF"/>
<feature type="topological domain" description="Lumenal" evidence="8">
    <location>
        <begin position="1"/>
        <end position="4"/>
    </location>
</feature>
<accession>M5FZN0</accession>
<dbReference type="InterPro" id="IPR027538">
    <property type="entry name" value="Get1_fungi"/>
</dbReference>
<dbReference type="GO" id="GO:0005789">
    <property type="term" value="C:endoplasmic reticulum membrane"/>
    <property type="evidence" value="ECO:0007669"/>
    <property type="project" value="UniProtKB-SubCell"/>
</dbReference>
<evidence type="ECO:0000256" key="2">
    <source>
        <dbReference type="ARBA" id="ARBA00010799"/>
    </source>
</evidence>
<dbReference type="GO" id="GO:0043529">
    <property type="term" value="C:GET complex"/>
    <property type="evidence" value="ECO:0007669"/>
    <property type="project" value="InterPro"/>
</dbReference>
<dbReference type="InterPro" id="IPR029012">
    <property type="entry name" value="Helix_hairpin_bin_sf"/>
</dbReference>
<dbReference type="OrthoDB" id="69461at2759"/>
<comment type="subcellular location">
    <subcellularLocation>
        <location evidence="1">Endoplasmic reticulum membrane</location>
        <topology evidence="1">Multi-pass membrane protein</topology>
    </subcellularLocation>
</comment>
<evidence type="ECO:0000256" key="9">
    <source>
        <dbReference type="SAM" id="SignalP"/>
    </source>
</evidence>
<keyword evidence="11" id="KW-1185">Reference proteome</keyword>